<dbReference type="PROSITE" id="PS50006">
    <property type="entry name" value="FHA_DOMAIN"/>
    <property type="match status" value="1"/>
</dbReference>
<protein>
    <submittedName>
        <fullName evidence="9">Uncharacterized protein</fullName>
    </submittedName>
</protein>
<accession>A0AAX6MCH4</accession>
<dbReference type="Gene3D" id="2.60.200.20">
    <property type="match status" value="1"/>
</dbReference>
<evidence type="ECO:0000256" key="6">
    <source>
        <dbReference type="SAM" id="MobiDB-lite"/>
    </source>
</evidence>
<dbReference type="Pfam" id="PF00498">
    <property type="entry name" value="FHA"/>
    <property type="match status" value="1"/>
</dbReference>
<sequence>MIHPIAKISCWIVEDPLEGYKPPGRAISVGRDHHVNEISINHPNVSRNHFVIYSIIYDLNDVQKQPYLVYVRDCKSLEGTYVGKKCIGSKEDDAPRGFYIGKDVVITVKPYWRFRVSLLYHTELKNPLNSIQLKESNLFRHRYLITDRTLGRGTFANVHLALEVRTGKQLACKVHDLDRVRQLAPSRDLIRRIIDETDLLGKLKHHEGGIAHRDLKPENIFFATGPGITGRVIVGDLGLAKSTSSGRMASRVGTDQYMAPEVEYGETHDLAVDIWSLGMILVFLLAPDENAVPSSAMNINQAAIAAWLDSVFEDPSQQKITDECQSFIRSCLMFEPAHRLRSFKAKNHPWFQQRPDEGRLKFLIQENTDAWKPAHAISPPVQELPDIEEGHSMTNREQDRRFYSSTRSTSLGEMSPLDAIADDDGAHKSPYFTRLRPITPKRPKITEGTDKIPRTIRPSD</sequence>
<dbReference type="SMART" id="SM00240">
    <property type="entry name" value="FHA"/>
    <property type="match status" value="1"/>
</dbReference>
<name>A0AAX6MCH4_9PEZI</name>
<dbReference type="SUPFAM" id="SSF49879">
    <property type="entry name" value="SMAD/FHA domain"/>
    <property type="match status" value="1"/>
</dbReference>
<dbReference type="GO" id="GO:0004674">
    <property type="term" value="F:protein serine/threonine kinase activity"/>
    <property type="evidence" value="ECO:0007669"/>
    <property type="project" value="UniProtKB-KW"/>
</dbReference>
<dbReference type="Gene3D" id="3.30.200.20">
    <property type="entry name" value="Phosphorylase Kinase, domain 1"/>
    <property type="match status" value="1"/>
</dbReference>
<comment type="similarity">
    <text evidence="1">Belongs to the protein kinase superfamily. CAMK Ser/Thr protein kinase family. CHEK2 subfamily.</text>
</comment>
<dbReference type="InterPro" id="IPR008984">
    <property type="entry name" value="SMAD_FHA_dom_sf"/>
</dbReference>
<feature type="binding site" evidence="4">
    <location>
        <position position="173"/>
    </location>
    <ligand>
        <name>ATP</name>
        <dbReference type="ChEBI" id="CHEBI:30616"/>
    </ligand>
</feature>
<dbReference type="PROSITE" id="PS00108">
    <property type="entry name" value="PROTEIN_KINASE_ST"/>
    <property type="match status" value="1"/>
</dbReference>
<comment type="caution">
    <text evidence="9">The sequence shown here is derived from an EMBL/GenBank/DDBJ whole genome shotgun (WGS) entry which is preliminary data.</text>
</comment>
<dbReference type="InterPro" id="IPR017441">
    <property type="entry name" value="Protein_kinase_ATP_BS"/>
</dbReference>
<dbReference type="SUPFAM" id="SSF56112">
    <property type="entry name" value="Protein kinase-like (PK-like)"/>
    <property type="match status" value="1"/>
</dbReference>
<dbReference type="AlphaFoldDB" id="A0AAX6MCH4"/>
<feature type="region of interest" description="Disordered" evidence="6">
    <location>
        <begin position="437"/>
        <end position="460"/>
    </location>
</feature>
<keyword evidence="5" id="KW-0418">Kinase</keyword>
<dbReference type="Gene3D" id="1.10.510.10">
    <property type="entry name" value="Transferase(Phosphotransferase) domain 1"/>
    <property type="match status" value="1"/>
</dbReference>
<evidence type="ECO:0000313" key="9">
    <source>
        <dbReference type="EMBL" id="KAK6950173.1"/>
    </source>
</evidence>
<evidence type="ECO:0000256" key="5">
    <source>
        <dbReference type="RuleBase" id="RU000304"/>
    </source>
</evidence>
<keyword evidence="5" id="KW-0723">Serine/threonine-protein kinase</keyword>
<dbReference type="InterPro" id="IPR011009">
    <property type="entry name" value="Kinase-like_dom_sf"/>
</dbReference>
<keyword evidence="5" id="KW-0808">Transferase</keyword>
<reference evidence="9 10" key="1">
    <citation type="journal article" date="2024" name="Front Chem Biol">
        <title>Unveiling the potential of Daldinia eschscholtzii MFLUCC 19-0629 through bioactivity and bioinformatics studies for enhanced sustainable agriculture production.</title>
        <authorList>
            <person name="Brooks S."/>
            <person name="Weaver J.A."/>
            <person name="Klomchit A."/>
            <person name="Alharthi S.A."/>
            <person name="Onlamun T."/>
            <person name="Nurani R."/>
            <person name="Vong T.K."/>
            <person name="Alberti F."/>
            <person name="Greco C."/>
        </authorList>
    </citation>
    <scope>NUCLEOTIDE SEQUENCE [LARGE SCALE GENOMIC DNA]</scope>
    <source>
        <strain evidence="9">MFLUCC 19-0629</strain>
    </source>
</reference>
<feature type="domain" description="FHA" evidence="7">
    <location>
        <begin position="27"/>
        <end position="87"/>
    </location>
</feature>
<evidence type="ECO:0000259" key="7">
    <source>
        <dbReference type="PROSITE" id="PS50006"/>
    </source>
</evidence>
<keyword evidence="10" id="KW-1185">Reference proteome</keyword>
<dbReference type="InterPro" id="IPR008271">
    <property type="entry name" value="Ser/Thr_kinase_AS"/>
</dbReference>
<keyword evidence="3 4" id="KW-0067">ATP-binding</keyword>
<feature type="compositionally biased region" description="Basic and acidic residues" evidence="6">
    <location>
        <begin position="444"/>
        <end position="460"/>
    </location>
</feature>
<dbReference type="PANTHER" id="PTHR24347">
    <property type="entry name" value="SERINE/THREONINE-PROTEIN KINASE"/>
    <property type="match status" value="1"/>
</dbReference>
<proteinExistence type="inferred from homology"/>
<evidence type="ECO:0000256" key="2">
    <source>
        <dbReference type="ARBA" id="ARBA00022741"/>
    </source>
</evidence>
<gene>
    <name evidence="9" type="ORF">Daesc_008499</name>
</gene>
<feature type="domain" description="Protein kinase" evidence="8">
    <location>
        <begin position="76"/>
        <end position="351"/>
    </location>
</feature>
<evidence type="ECO:0000313" key="10">
    <source>
        <dbReference type="Proteomes" id="UP001369815"/>
    </source>
</evidence>
<organism evidence="9 10">
    <name type="scientific">Daldinia eschscholtzii</name>
    <dbReference type="NCBI Taxonomy" id="292717"/>
    <lineage>
        <taxon>Eukaryota</taxon>
        <taxon>Fungi</taxon>
        <taxon>Dikarya</taxon>
        <taxon>Ascomycota</taxon>
        <taxon>Pezizomycotina</taxon>
        <taxon>Sordariomycetes</taxon>
        <taxon>Xylariomycetidae</taxon>
        <taxon>Xylariales</taxon>
        <taxon>Hypoxylaceae</taxon>
        <taxon>Daldinia</taxon>
    </lineage>
</organism>
<dbReference type="InterPro" id="IPR000719">
    <property type="entry name" value="Prot_kinase_dom"/>
</dbReference>
<keyword evidence="2 4" id="KW-0547">Nucleotide-binding</keyword>
<dbReference type="Proteomes" id="UP001369815">
    <property type="component" value="Unassembled WGS sequence"/>
</dbReference>
<evidence type="ECO:0000256" key="1">
    <source>
        <dbReference type="ARBA" id="ARBA00005575"/>
    </source>
</evidence>
<evidence type="ECO:0000256" key="4">
    <source>
        <dbReference type="PROSITE-ProRule" id="PRU10141"/>
    </source>
</evidence>
<dbReference type="GO" id="GO:0005524">
    <property type="term" value="F:ATP binding"/>
    <property type="evidence" value="ECO:0007669"/>
    <property type="project" value="UniProtKB-UniRule"/>
</dbReference>
<evidence type="ECO:0000256" key="3">
    <source>
        <dbReference type="ARBA" id="ARBA00022840"/>
    </source>
</evidence>
<dbReference type="SMART" id="SM00220">
    <property type="entry name" value="S_TKc"/>
    <property type="match status" value="1"/>
</dbReference>
<dbReference type="PROSITE" id="PS00107">
    <property type="entry name" value="PROTEIN_KINASE_ATP"/>
    <property type="match status" value="1"/>
</dbReference>
<dbReference type="InterPro" id="IPR000253">
    <property type="entry name" value="FHA_dom"/>
</dbReference>
<dbReference type="Pfam" id="PF00069">
    <property type="entry name" value="Pkinase"/>
    <property type="match status" value="1"/>
</dbReference>
<evidence type="ECO:0000259" key="8">
    <source>
        <dbReference type="PROSITE" id="PS50011"/>
    </source>
</evidence>
<dbReference type="EMBL" id="JBANMG010000008">
    <property type="protein sequence ID" value="KAK6950173.1"/>
    <property type="molecule type" value="Genomic_DNA"/>
</dbReference>
<dbReference type="PROSITE" id="PS50011">
    <property type="entry name" value="PROTEIN_KINASE_DOM"/>
    <property type="match status" value="1"/>
</dbReference>